<dbReference type="InterPro" id="IPR046906">
    <property type="entry name" value="Mab-21_HhH/H2TH-like"/>
</dbReference>
<dbReference type="OrthoDB" id="6350060at2759"/>
<organism evidence="3">
    <name type="scientific">Darwinula stevensoni</name>
    <dbReference type="NCBI Taxonomy" id="69355"/>
    <lineage>
        <taxon>Eukaryota</taxon>
        <taxon>Metazoa</taxon>
        <taxon>Ecdysozoa</taxon>
        <taxon>Arthropoda</taxon>
        <taxon>Crustacea</taxon>
        <taxon>Oligostraca</taxon>
        <taxon>Ostracoda</taxon>
        <taxon>Podocopa</taxon>
        <taxon>Podocopida</taxon>
        <taxon>Darwinulocopina</taxon>
        <taxon>Darwinuloidea</taxon>
        <taxon>Darwinulidae</taxon>
        <taxon>Darwinula</taxon>
    </lineage>
</organism>
<dbReference type="EMBL" id="CAJPEV010004165">
    <property type="protein sequence ID" value="CAG0901302.1"/>
    <property type="molecule type" value="Genomic_DNA"/>
</dbReference>
<feature type="region of interest" description="Disordered" evidence="1">
    <location>
        <begin position="1"/>
        <end position="39"/>
    </location>
</feature>
<dbReference type="AlphaFoldDB" id="A0A7R9ADG8"/>
<gene>
    <name evidence="3" type="ORF">DSTB1V02_LOCUS11923</name>
</gene>
<feature type="compositionally biased region" description="Basic and acidic residues" evidence="1">
    <location>
        <begin position="840"/>
        <end position="857"/>
    </location>
</feature>
<keyword evidence="4" id="KW-1185">Reference proteome</keyword>
<name>A0A7R9ADG8_9CRUS</name>
<accession>A0A7R9ADG8</accession>
<evidence type="ECO:0000259" key="2">
    <source>
        <dbReference type="Pfam" id="PF20266"/>
    </source>
</evidence>
<dbReference type="InterPro" id="IPR024810">
    <property type="entry name" value="MAB21L/cGLR"/>
</dbReference>
<dbReference type="Proteomes" id="UP000677054">
    <property type="component" value="Unassembled WGS sequence"/>
</dbReference>
<reference evidence="3" key="1">
    <citation type="submission" date="2020-11" db="EMBL/GenBank/DDBJ databases">
        <authorList>
            <person name="Tran Van P."/>
        </authorList>
    </citation>
    <scope>NUCLEOTIDE SEQUENCE</scope>
</reference>
<feature type="compositionally biased region" description="Pro residues" evidence="1">
    <location>
        <begin position="759"/>
        <end position="768"/>
    </location>
</feature>
<dbReference type="Gene3D" id="1.10.1410.40">
    <property type="match status" value="1"/>
</dbReference>
<dbReference type="Pfam" id="PF20266">
    <property type="entry name" value="Mab-21_C"/>
    <property type="match status" value="1"/>
</dbReference>
<feature type="compositionally biased region" description="Basic and acidic residues" evidence="1">
    <location>
        <begin position="254"/>
        <end position="264"/>
    </location>
</feature>
<feature type="compositionally biased region" description="Polar residues" evidence="1">
    <location>
        <begin position="1"/>
        <end position="11"/>
    </location>
</feature>
<evidence type="ECO:0000313" key="4">
    <source>
        <dbReference type="Proteomes" id="UP000677054"/>
    </source>
</evidence>
<feature type="region of interest" description="Disordered" evidence="1">
    <location>
        <begin position="254"/>
        <end position="275"/>
    </location>
</feature>
<proteinExistence type="predicted"/>
<sequence length="857" mass="98048">MGNACCSGTSDQTDEAGHPIPNDDSVDGGHPGSSDEADEAKELSFQALQYDLLHRQHMFILNNVFLAVQFFGNYEKEKEEIDAMKNERDREMTRKLLPRQKTCFFTGCLYEKLGDNVMLRRRKEPHAKSIAPAMEYYINYENAEILSDESRADRDRAGLQFKMDTDTKAFQRGEVYLCLDRGADEGPGLDGWGASSIGYESSDYASSTDASCCDSGNRIHGSSDRQEYKEANALFPASAKAAWTSKMQNEKIGSHLTADRRPDVSDPGIRNPRVSDFSNGRMIRSELHDCIRHLRRHLRDDSRTSSTLNVDVLSSSALARRFTENFEDVALLLGDEELAYDYASRYHTVSYETRSHGNSSHYAFVPTIAVPFWPDEWREWIAKKRAPARDPRIDLVHSWPTKEIVEKALRLGCNLIPRLPDRPSRPSATHSWTADFGKIETFLLATLRHSQIRCYLFCILLYKTFLEDARGPLVNALHIRHILLKACEDDPLRWPAERSAEKVFHVFRSLLQALQKQRLQNYFVRKTNILENVPMNQILRISKRLSEILESWPVGIFHVLEALGSLEFAPGFYPRFPFEKLNYYLTVDKETLIAQLPITENPEHPETINSAGEESEENARIRRERARHYMRNQRIFHGRGIDFNAKIWHLEKIRLNSILPLFIEHFIAMGRKSDEFRDRSQALLYLNQAENLTRLVRDQCHDGEKSNRYFEDIKRVRSTLRVGVGDRRKETPWTSSSSKSKSDKVLLRSRQFQKSSPKPTTPSRPANPQPADQAEENLVEVQAGIHAQNASTPHAPRPPAPPDSLYTSAPSMGIIREDESENSQDETGNPPGQHDAALGRNRELRRENSFEECVTKL</sequence>
<dbReference type="PANTHER" id="PTHR10656">
    <property type="entry name" value="CELL FATE DETERMINING PROTEIN MAB21-RELATED"/>
    <property type="match status" value="1"/>
</dbReference>
<dbReference type="PANTHER" id="PTHR10656:SF69">
    <property type="entry name" value="MAB-21-LIKE HHH_H2TH-LIKE DOMAIN-CONTAINING PROTEIN"/>
    <property type="match status" value="1"/>
</dbReference>
<feature type="region of interest" description="Disordered" evidence="1">
    <location>
        <begin position="726"/>
        <end position="773"/>
    </location>
</feature>
<feature type="region of interest" description="Disordered" evidence="1">
    <location>
        <begin position="789"/>
        <end position="857"/>
    </location>
</feature>
<evidence type="ECO:0000256" key="1">
    <source>
        <dbReference type="SAM" id="MobiDB-lite"/>
    </source>
</evidence>
<dbReference type="EMBL" id="LR903682">
    <property type="protein sequence ID" value="CAD7252164.1"/>
    <property type="molecule type" value="Genomic_DNA"/>
</dbReference>
<feature type="domain" description="Mab-21-like HhH/H2TH-like" evidence="2">
    <location>
        <begin position="460"/>
        <end position="546"/>
    </location>
</feature>
<dbReference type="SMART" id="SM01265">
    <property type="entry name" value="Mab-21"/>
    <property type="match status" value="1"/>
</dbReference>
<evidence type="ECO:0000313" key="3">
    <source>
        <dbReference type="EMBL" id="CAD7252164.1"/>
    </source>
</evidence>
<protein>
    <recommendedName>
        <fullName evidence="2">Mab-21-like HhH/H2TH-like domain-containing protein</fullName>
    </recommendedName>
</protein>